<reference evidence="6" key="1">
    <citation type="submission" date="2022-12" db="EMBL/GenBank/DDBJ databases">
        <authorList>
            <person name="Webb A."/>
        </authorList>
    </citation>
    <scope>NUCLEOTIDE SEQUENCE</scope>
    <source>
        <strain evidence="6">Pd1</strain>
    </source>
</reference>
<evidence type="ECO:0000313" key="6">
    <source>
        <dbReference type="EMBL" id="CAI5745861.1"/>
    </source>
</evidence>
<accession>A0AAV0V9I9</accession>
<proteinExistence type="predicted"/>
<dbReference type="GO" id="GO:0008270">
    <property type="term" value="F:zinc ion binding"/>
    <property type="evidence" value="ECO:0007669"/>
    <property type="project" value="UniProtKB-KW"/>
</dbReference>
<keyword evidence="2 4" id="KW-0863">Zinc-finger</keyword>
<evidence type="ECO:0000256" key="4">
    <source>
        <dbReference type="PROSITE-ProRule" id="PRU00134"/>
    </source>
</evidence>
<organism evidence="6 7">
    <name type="scientific">Peronospora destructor</name>
    <dbReference type="NCBI Taxonomy" id="86335"/>
    <lineage>
        <taxon>Eukaryota</taxon>
        <taxon>Sar</taxon>
        <taxon>Stramenopiles</taxon>
        <taxon>Oomycota</taxon>
        <taxon>Peronosporomycetes</taxon>
        <taxon>Peronosporales</taxon>
        <taxon>Peronosporaceae</taxon>
        <taxon>Peronospora</taxon>
    </lineage>
</organism>
<dbReference type="Gene3D" id="1.10.220.160">
    <property type="match status" value="1"/>
</dbReference>
<protein>
    <recommendedName>
        <fullName evidence="5">MYND-type domain-containing protein</fullName>
    </recommendedName>
</protein>
<dbReference type="PROSITE" id="PS50865">
    <property type="entry name" value="ZF_MYND_2"/>
    <property type="match status" value="1"/>
</dbReference>
<dbReference type="Proteomes" id="UP001162029">
    <property type="component" value="Unassembled WGS sequence"/>
</dbReference>
<evidence type="ECO:0000256" key="1">
    <source>
        <dbReference type="ARBA" id="ARBA00022723"/>
    </source>
</evidence>
<feature type="domain" description="MYND-type" evidence="5">
    <location>
        <begin position="39"/>
        <end position="80"/>
    </location>
</feature>
<evidence type="ECO:0000256" key="3">
    <source>
        <dbReference type="ARBA" id="ARBA00022833"/>
    </source>
</evidence>
<sequence>MSDKMYDQVCEDASAAAEMRLLQHFEQHGGDVWSIGSGCHKCRQKIENASNLKRCGNCDAALFCNRECQFSAWPVHKAECCVIATFNRLHKFSSSVSKLASLLETLTFSFHPKKVDNSKTIDVASSIGMNGPELPGWFFMVDFEKGNSATVSSILFQAALELYGLLRDDECWTRDKESYPRSSYTLVESLPRVAPAAEQLQKHFIEMNGHLLLFSAWLQHPEPPATQAMPFEDRSFFGVVDSLLQISTLRDGVDAFMDASQP</sequence>
<comment type="caution">
    <text evidence="6">The sequence shown here is derived from an EMBL/GenBank/DDBJ whole genome shotgun (WGS) entry which is preliminary data.</text>
</comment>
<keyword evidence="1" id="KW-0479">Metal-binding</keyword>
<dbReference type="Pfam" id="PF01753">
    <property type="entry name" value="zf-MYND"/>
    <property type="match status" value="1"/>
</dbReference>
<keyword evidence="7" id="KW-1185">Reference proteome</keyword>
<evidence type="ECO:0000259" key="5">
    <source>
        <dbReference type="PROSITE" id="PS50865"/>
    </source>
</evidence>
<keyword evidence="3" id="KW-0862">Zinc</keyword>
<dbReference type="EMBL" id="CANTFM010002328">
    <property type="protein sequence ID" value="CAI5745861.1"/>
    <property type="molecule type" value="Genomic_DNA"/>
</dbReference>
<gene>
    <name evidence="6" type="ORF">PDE001_LOCUS10898</name>
</gene>
<evidence type="ECO:0000256" key="2">
    <source>
        <dbReference type="ARBA" id="ARBA00022771"/>
    </source>
</evidence>
<dbReference type="AlphaFoldDB" id="A0AAV0V9I9"/>
<dbReference type="Gene3D" id="6.10.140.2220">
    <property type="match status" value="1"/>
</dbReference>
<name>A0AAV0V9I9_9STRA</name>
<evidence type="ECO:0000313" key="7">
    <source>
        <dbReference type="Proteomes" id="UP001162029"/>
    </source>
</evidence>
<dbReference type="SUPFAM" id="SSF144232">
    <property type="entry name" value="HIT/MYND zinc finger-like"/>
    <property type="match status" value="1"/>
</dbReference>
<dbReference type="InterPro" id="IPR002893">
    <property type="entry name" value="Znf_MYND"/>
</dbReference>